<dbReference type="Proteomes" id="UP000196118">
    <property type="component" value="Plasmid pPC892-1"/>
</dbReference>
<accession>A0A1Y0VPT6</accession>
<evidence type="ECO:0000313" key="3">
    <source>
        <dbReference type="Proteomes" id="UP000196118"/>
    </source>
</evidence>
<feature type="domain" description="Transposase IS4-like" evidence="1">
    <location>
        <begin position="2"/>
        <end position="62"/>
    </location>
</feature>
<dbReference type="AlphaFoldDB" id="A0A1Y0VPT6"/>
<sequence length="69" mass="7545">MSFIIVDAQSVKSTDLTKNSGYYAGKRISRIKRHMTVDINGLPQAIIVTRANVSDRSGALTMFSLASQI</sequence>
<name>A0A1Y0VPT6_PEDPE</name>
<keyword evidence="2" id="KW-0614">Plasmid</keyword>
<gene>
    <name evidence="2" type="ORF">S100892_00037</name>
</gene>
<organism evidence="2 3">
    <name type="scientific">Pediococcus pentosaceus</name>
    <dbReference type="NCBI Taxonomy" id="1255"/>
    <lineage>
        <taxon>Bacteria</taxon>
        <taxon>Bacillati</taxon>
        <taxon>Bacillota</taxon>
        <taxon>Bacilli</taxon>
        <taxon>Lactobacillales</taxon>
        <taxon>Lactobacillaceae</taxon>
        <taxon>Pediococcus</taxon>
    </lineage>
</organism>
<evidence type="ECO:0000313" key="2">
    <source>
        <dbReference type="EMBL" id="ARW18643.1"/>
    </source>
</evidence>
<dbReference type="PANTHER" id="PTHR30007">
    <property type="entry name" value="PHP DOMAIN PROTEIN"/>
    <property type="match status" value="1"/>
</dbReference>
<dbReference type="GO" id="GO:0006313">
    <property type="term" value="P:DNA transposition"/>
    <property type="evidence" value="ECO:0007669"/>
    <property type="project" value="InterPro"/>
</dbReference>
<evidence type="ECO:0000259" key="1">
    <source>
        <dbReference type="Pfam" id="PF01609"/>
    </source>
</evidence>
<dbReference type="InterPro" id="IPR002559">
    <property type="entry name" value="Transposase_11"/>
</dbReference>
<protein>
    <recommendedName>
        <fullName evidence="1">Transposase IS4-like domain-containing protein</fullName>
    </recommendedName>
</protein>
<proteinExistence type="predicted"/>
<geneLocation type="plasmid" evidence="3">
    <name>ppc892-1</name>
</geneLocation>
<dbReference type="GO" id="GO:0003677">
    <property type="term" value="F:DNA binding"/>
    <property type="evidence" value="ECO:0007669"/>
    <property type="project" value="InterPro"/>
</dbReference>
<dbReference type="PANTHER" id="PTHR30007:SF0">
    <property type="entry name" value="TRANSPOSASE"/>
    <property type="match status" value="1"/>
</dbReference>
<dbReference type="GO" id="GO:0004803">
    <property type="term" value="F:transposase activity"/>
    <property type="evidence" value="ECO:0007669"/>
    <property type="project" value="InterPro"/>
</dbReference>
<dbReference type="EMBL" id="CP021471">
    <property type="protein sequence ID" value="ARW18643.1"/>
    <property type="molecule type" value="Genomic_DNA"/>
</dbReference>
<dbReference type="Pfam" id="PF01609">
    <property type="entry name" value="DDE_Tnp_1"/>
    <property type="match status" value="1"/>
</dbReference>
<reference evidence="2 3" key="1">
    <citation type="submission" date="2017-05" db="EMBL/GenBank/DDBJ databases">
        <title>Genome sequence of Pediococcus pentosaceus strain SRCM100892.</title>
        <authorList>
            <person name="Cho S.H."/>
        </authorList>
    </citation>
    <scope>NUCLEOTIDE SEQUENCE [LARGE SCALE GENOMIC DNA]</scope>
    <source>
        <strain evidence="2 3">SRCM100892</strain>
        <plasmid evidence="3">Plasmid ppc892-1</plasmid>
    </source>
</reference>